<evidence type="ECO:0000256" key="3">
    <source>
        <dbReference type="ARBA" id="ARBA00022723"/>
    </source>
</evidence>
<feature type="binding site" description="distal binding residue" evidence="5">
    <location>
        <position position="172"/>
    </location>
    <ligand>
        <name>heme</name>
        <dbReference type="ChEBI" id="CHEBI:30413"/>
    </ligand>
    <ligandPart>
        <name>Fe</name>
        <dbReference type="ChEBI" id="CHEBI:18248"/>
    </ligandPart>
</feature>
<dbReference type="RefSeq" id="WP_212528056.1">
    <property type="nucleotide sequence ID" value="NZ_JAGSOG010000033.1"/>
</dbReference>
<feature type="binding site" description="distal binding residue" evidence="5">
    <location>
        <position position="147"/>
    </location>
    <ligand>
        <name>heme</name>
        <dbReference type="ChEBI" id="CHEBI:30413"/>
    </ligand>
    <ligandPart>
        <name>Fe</name>
        <dbReference type="ChEBI" id="CHEBI:18248"/>
    </ligandPart>
</feature>
<dbReference type="EMBL" id="JAGSOG010000033">
    <property type="protein sequence ID" value="MBR7833535.1"/>
    <property type="molecule type" value="Genomic_DNA"/>
</dbReference>
<evidence type="ECO:0000256" key="2">
    <source>
        <dbReference type="ARBA" id="ARBA00022617"/>
    </source>
</evidence>
<proteinExistence type="predicted"/>
<dbReference type="Gene3D" id="1.10.490.10">
    <property type="entry name" value="Globins"/>
    <property type="match status" value="1"/>
</dbReference>
<keyword evidence="3 5" id="KW-0479">Metal-binding</keyword>
<dbReference type="AlphaFoldDB" id="A0A941ILY3"/>
<dbReference type="CDD" id="cd14775">
    <property type="entry name" value="TrHb2_O-like"/>
    <property type="match status" value="1"/>
</dbReference>
<dbReference type="GO" id="GO:0020037">
    <property type="term" value="F:heme binding"/>
    <property type="evidence" value="ECO:0007669"/>
    <property type="project" value="InterPro"/>
</dbReference>
<protein>
    <submittedName>
        <fullName evidence="7">Antibiotic biosynthesis monooxygenase</fullName>
    </submittedName>
</protein>
<evidence type="ECO:0000313" key="7">
    <source>
        <dbReference type="EMBL" id="MBR7833535.1"/>
    </source>
</evidence>
<dbReference type="Proteomes" id="UP000675781">
    <property type="component" value="Unassembled WGS sequence"/>
</dbReference>
<name>A0A941ILY3_9ACTN</name>
<keyword evidence="7" id="KW-0503">Monooxygenase</keyword>
<dbReference type="InterPro" id="IPR009050">
    <property type="entry name" value="Globin-like_sf"/>
</dbReference>
<dbReference type="GO" id="GO:0019825">
    <property type="term" value="F:oxygen binding"/>
    <property type="evidence" value="ECO:0007669"/>
    <property type="project" value="InterPro"/>
</dbReference>
<dbReference type="InterPro" id="IPR007138">
    <property type="entry name" value="ABM_dom"/>
</dbReference>
<keyword evidence="7" id="KW-0560">Oxidoreductase</keyword>
<dbReference type="InterPro" id="IPR011008">
    <property type="entry name" value="Dimeric_a/b-barrel"/>
</dbReference>
<evidence type="ECO:0000256" key="5">
    <source>
        <dbReference type="PIRSR" id="PIRSR601486-1"/>
    </source>
</evidence>
<evidence type="ECO:0000259" key="6">
    <source>
        <dbReference type="Pfam" id="PF03992"/>
    </source>
</evidence>
<dbReference type="Pfam" id="PF03992">
    <property type="entry name" value="ABM"/>
    <property type="match status" value="1"/>
</dbReference>
<evidence type="ECO:0000313" key="8">
    <source>
        <dbReference type="Proteomes" id="UP000675781"/>
    </source>
</evidence>
<keyword evidence="2 5" id="KW-0349">Heme</keyword>
<dbReference type="GO" id="GO:0004497">
    <property type="term" value="F:monooxygenase activity"/>
    <property type="evidence" value="ECO:0007669"/>
    <property type="project" value="UniProtKB-KW"/>
</dbReference>
<dbReference type="InterPro" id="IPR001486">
    <property type="entry name" value="Hemoglobin_trunc"/>
</dbReference>
<dbReference type="Gene3D" id="3.30.70.100">
    <property type="match status" value="1"/>
</dbReference>
<evidence type="ECO:0000256" key="4">
    <source>
        <dbReference type="ARBA" id="ARBA00023004"/>
    </source>
</evidence>
<dbReference type="SUPFAM" id="SSF46458">
    <property type="entry name" value="Globin-like"/>
    <property type="match status" value="1"/>
</dbReference>
<dbReference type="InterPro" id="IPR012292">
    <property type="entry name" value="Globin/Proto"/>
</dbReference>
<dbReference type="SUPFAM" id="SSF54909">
    <property type="entry name" value="Dimeric alpha+beta barrel"/>
    <property type="match status" value="1"/>
</dbReference>
<keyword evidence="4 5" id="KW-0408">Iron</keyword>
<sequence length="258" mass="29238">MTVEYIRYRIPADTAEKFELDYARAAVQLAMAPECVDYELSRCEEDSDSYILRITWTSTAEHLEGFRTGAHFPPFLDAIKPYLPNIEEMRHYTPTTVSGQGGSVPSLYDWLGGAEALERLTESFYGEVLKDDLLYPLFKGMDEHHPHFVALWLGEVFGGPDAYSTERGDYRHMVSRHLGKHITEPQRRRWVNLLMDAADRVGLPADPSFRAAFASYIEWGTRLAEINSQPGREAYDAPIPHWGWGVALPYKPAAKPAA</sequence>
<keyword evidence="8" id="KW-1185">Reference proteome</keyword>
<dbReference type="Pfam" id="PF01152">
    <property type="entry name" value="Bac_globin"/>
    <property type="match status" value="1"/>
</dbReference>
<keyword evidence="1" id="KW-0813">Transport</keyword>
<dbReference type="GO" id="GO:0046872">
    <property type="term" value="F:metal ion binding"/>
    <property type="evidence" value="ECO:0007669"/>
    <property type="project" value="UniProtKB-KW"/>
</dbReference>
<reference evidence="7" key="1">
    <citation type="submission" date="2021-04" db="EMBL/GenBank/DDBJ databases">
        <title>Genome based classification of Actinospica acidithermotolerans sp. nov., an actinobacterium isolated from an Indonesian hot spring.</title>
        <authorList>
            <person name="Kusuma A.B."/>
            <person name="Putra K.E."/>
            <person name="Nafisah S."/>
            <person name="Loh J."/>
            <person name="Nouioui I."/>
            <person name="Goodfellow M."/>
        </authorList>
    </citation>
    <scope>NUCLEOTIDE SEQUENCE</scope>
    <source>
        <strain evidence="7">CSCA 57</strain>
    </source>
</reference>
<evidence type="ECO:0000256" key="1">
    <source>
        <dbReference type="ARBA" id="ARBA00022448"/>
    </source>
</evidence>
<gene>
    <name evidence="7" type="ORF">KDL01_09675</name>
</gene>
<comment type="caution">
    <text evidence="7">The sequence shown here is derived from an EMBL/GenBank/DDBJ whole genome shotgun (WGS) entry which is preliminary data.</text>
</comment>
<feature type="domain" description="ABM" evidence="6">
    <location>
        <begin position="1"/>
        <end position="72"/>
    </location>
</feature>
<organism evidence="7 8">
    <name type="scientific">Actinospica durhamensis</name>
    <dbReference type="NCBI Taxonomy" id="1508375"/>
    <lineage>
        <taxon>Bacteria</taxon>
        <taxon>Bacillati</taxon>
        <taxon>Actinomycetota</taxon>
        <taxon>Actinomycetes</taxon>
        <taxon>Catenulisporales</taxon>
        <taxon>Actinospicaceae</taxon>
        <taxon>Actinospica</taxon>
    </lineage>
</organism>
<accession>A0A941ILY3</accession>